<gene>
    <name evidence="7" type="ORF">SAMN05421833_12951</name>
</gene>
<feature type="region of interest" description="Disordered" evidence="5">
    <location>
        <begin position="297"/>
        <end position="337"/>
    </location>
</feature>
<evidence type="ECO:0000256" key="3">
    <source>
        <dbReference type="ARBA" id="ARBA00022801"/>
    </source>
</evidence>
<keyword evidence="1" id="KW-0540">Nuclease</keyword>
<evidence type="ECO:0000256" key="4">
    <source>
        <dbReference type="ARBA" id="ARBA00022842"/>
    </source>
</evidence>
<dbReference type="GO" id="GO:0016787">
    <property type="term" value="F:hydrolase activity"/>
    <property type="evidence" value="ECO:0007669"/>
    <property type="project" value="UniProtKB-KW"/>
</dbReference>
<dbReference type="EMBL" id="FTNI01000029">
    <property type="protein sequence ID" value="SIS12295.1"/>
    <property type="molecule type" value="Genomic_DNA"/>
</dbReference>
<keyword evidence="8" id="KW-1185">Reference proteome</keyword>
<dbReference type="Pfam" id="PF13638">
    <property type="entry name" value="PIN_4"/>
    <property type="match status" value="1"/>
</dbReference>
<keyword evidence="2" id="KW-0479">Metal-binding</keyword>
<name>A0A1N7GI73_9ACTN</name>
<keyword evidence="3" id="KW-0378">Hydrolase</keyword>
<dbReference type="Gene3D" id="3.40.50.1010">
    <property type="entry name" value="5'-nuclease"/>
    <property type="match status" value="1"/>
</dbReference>
<feature type="domain" description="PIN" evidence="6">
    <location>
        <begin position="145"/>
        <end position="293"/>
    </location>
</feature>
<evidence type="ECO:0000256" key="1">
    <source>
        <dbReference type="ARBA" id="ARBA00022722"/>
    </source>
</evidence>
<evidence type="ECO:0000256" key="2">
    <source>
        <dbReference type="ARBA" id="ARBA00022723"/>
    </source>
</evidence>
<dbReference type="STRING" id="58117.SAMN05421833_12951"/>
<protein>
    <submittedName>
        <fullName evidence="7">PIN domain-containing protein</fullName>
    </submittedName>
</protein>
<evidence type="ECO:0000313" key="8">
    <source>
        <dbReference type="Proteomes" id="UP000186096"/>
    </source>
</evidence>
<accession>A0A1N7GI73</accession>
<dbReference type="GO" id="GO:0046872">
    <property type="term" value="F:metal ion binding"/>
    <property type="evidence" value="ECO:0007669"/>
    <property type="project" value="UniProtKB-KW"/>
</dbReference>
<organism evidence="7 8">
    <name type="scientific">Microbispora rosea</name>
    <dbReference type="NCBI Taxonomy" id="58117"/>
    <lineage>
        <taxon>Bacteria</taxon>
        <taxon>Bacillati</taxon>
        <taxon>Actinomycetota</taxon>
        <taxon>Actinomycetes</taxon>
        <taxon>Streptosporangiales</taxon>
        <taxon>Streptosporangiaceae</taxon>
        <taxon>Microbispora</taxon>
    </lineage>
</organism>
<evidence type="ECO:0000259" key="6">
    <source>
        <dbReference type="Pfam" id="PF13638"/>
    </source>
</evidence>
<reference evidence="8" key="1">
    <citation type="submission" date="2017-01" db="EMBL/GenBank/DDBJ databases">
        <authorList>
            <person name="Varghese N."/>
            <person name="Submissions S."/>
        </authorList>
    </citation>
    <scope>NUCLEOTIDE SEQUENCE [LARGE SCALE GENOMIC DNA]</scope>
    <source>
        <strain evidence="8">ATCC 12950</strain>
    </source>
</reference>
<dbReference type="GO" id="GO:0004518">
    <property type="term" value="F:nuclease activity"/>
    <property type="evidence" value="ECO:0007669"/>
    <property type="project" value="UniProtKB-KW"/>
</dbReference>
<evidence type="ECO:0000256" key="5">
    <source>
        <dbReference type="SAM" id="MobiDB-lite"/>
    </source>
</evidence>
<dbReference type="OrthoDB" id="5145858at2"/>
<sequence length="337" mass="36321">MLITLEPGANRHNVLKTLREVIVNAQNLASSQGGGRELRIDYLTWVNATRARLRGQISSADLDRLVTTPRYITVLSMQIPEPVMKAQPNPFGGGAHVQISGPNTAPIREMISLEIAEHIDHLTQALTTLTGWTYLLDQRPGALVIADSNVYCHHPDRLDEWNVGADARVLPSQDVHMILPLAVLDELDRQKDRGQGAAATNARETIKLLDGLLPNGVIRPRGNAPENPAFPRGAISIDLWPDPPGHVRLPRTDDEVIARAVAFQALAGRKVKLLTGDIGMSTRARMVGLEAIRLDLPDATHKPKRPPRGTQHPALKNTSGDGQSVGSAAAAGGDGTG</sequence>
<evidence type="ECO:0000313" key="7">
    <source>
        <dbReference type="EMBL" id="SIS12295.1"/>
    </source>
</evidence>
<dbReference type="AlphaFoldDB" id="A0A1N7GI73"/>
<dbReference type="InterPro" id="IPR002716">
    <property type="entry name" value="PIN_dom"/>
</dbReference>
<proteinExistence type="predicted"/>
<feature type="compositionally biased region" description="Low complexity" evidence="5">
    <location>
        <begin position="319"/>
        <end position="331"/>
    </location>
</feature>
<keyword evidence="4" id="KW-0460">Magnesium</keyword>
<dbReference type="Proteomes" id="UP000186096">
    <property type="component" value="Unassembled WGS sequence"/>
</dbReference>
<dbReference type="RefSeq" id="WP_076440588.1">
    <property type="nucleotide sequence ID" value="NZ_FTNI01000029.1"/>
</dbReference>